<comment type="catalytic activity">
    <reaction evidence="1">
        <text>ATP + protein L-histidine = ADP + protein N-phospho-L-histidine.</text>
        <dbReference type="EC" id="2.7.13.3"/>
    </reaction>
</comment>
<dbReference type="Gene3D" id="1.10.287.130">
    <property type="match status" value="1"/>
</dbReference>
<keyword evidence="10" id="KW-0067">ATP-binding</keyword>
<dbReference type="EMBL" id="QJVJ01000010">
    <property type="protein sequence ID" value="PYI52021.1"/>
    <property type="molecule type" value="Genomic_DNA"/>
</dbReference>
<evidence type="ECO:0000256" key="3">
    <source>
        <dbReference type="ARBA" id="ARBA00012438"/>
    </source>
</evidence>
<evidence type="ECO:0000256" key="8">
    <source>
        <dbReference type="ARBA" id="ARBA00022741"/>
    </source>
</evidence>
<keyword evidence="4" id="KW-1003">Cell membrane</keyword>
<dbReference type="PANTHER" id="PTHR45528:SF9">
    <property type="entry name" value="SENSOR HISTIDINE KINASE YBDK"/>
    <property type="match status" value="1"/>
</dbReference>
<dbReference type="EC" id="2.7.13.3" evidence="3"/>
<keyword evidence="11 14" id="KW-1133">Transmembrane helix</keyword>
<evidence type="ECO:0000256" key="13">
    <source>
        <dbReference type="ARBA" id="ARBA00023136"/>
    </source>
</evidence>
<dbReference type="PROSITE" id="PS50885">
    <property type="entry name" value="HAMP"/>
    <property type="match status" value="1"/>
</dbReference>
<dbReference type="InterPro" id="IPR036890">
    <property type="entry name" value="HATPase_C_sf"/>
</dbReference>
<evidence type="ECO:0000256" key="10">
    <source>
        <dbReference type="ARBA" id="ARBA00022840"/>
    </source>
</evidence>
<feature type="domain" description="Histidine kinase" evidence="15">
    <location>
        <begin position="259"/>
        <end position="456"/>
    </location>
</feature>
<dbReference type="SMART" id="SM00387">
    <property type="entry name" value="HATPase_c"/>
    <property type="match status" value="1"/>
</dbReference>
<comment type="subcellular location">
    <subcellularLocation>
        <location evidence="2">Cell membrane</location>
        <topology evidence="2">Multi-pass membrane protein</topology>
    </subcellularLocation>
</comment>
<evidence type="ECO:0000259" key="16">
    <source>
        <dbReference type="PROSITE" id="PS50885"/>
    </source>
</evidence>
<dbReference type="SMART" id="SM00304">
    <property type="entry name" value="HAMP"/>
    <property type="match status" value="1"/>
</dbReference>
<dbReference type="OrthoDB" id="14660at2"/>
<dbReference type="SUPFAM" id="SSF158472">
    <property type="entry name" value="HAMP domain-like"/>
    <property type="match status" value="1"/>
</dbReference>
<evidence type="ECO:0000313" key="18">
    <source>
        <dbReference type="Proteomes" id="UP000247476"/>
    </source>
</evidence>
<dbReference type="SUPFAM" id="SSF47384">
    <property type="entry name" value="Homodimeric domain of signal transducing histidine kinase"/>
    <property type="match status" value="1"/>
</dbReference>
<dbReference type="GO" id="GO:0005886">
    <property type="term" value="C:plasma membrane"/>
    <property type="evidence" value="ECO:0007669"/>
    <property type="project" value="UniProtKB-SubCell"/>
</dbReference>
<dbReference type="InterPro" id="IPR003594">
    <property type="entry name" value="HATPase_dom"/>
</dbReference>
<dbReference type="RefSeq" id="WP_110842092.1">
    <property type="nucleotide sequence ID" value="NZ_QJVJ01000010.1"/>
</dbReference>
<evidence type="ECO:0000256" key="5">
    <source>
        <dbReference type="ARBA" id="ARBA00022553"/>
    </source>
</evidence>
<proteinExistence type="predicted"/>
<dbReference type="InterPro" id="IPR003661">
    <property type="entry name" value="HisK_dim/P_dom"/>
</dbReference>
<sequence>MRFHPSRSLLTKYVLIIISALVMVPFALPIVTLLSFAPIQLLEGGVPRPKYPNATELERLWHEEAKRLDGASDAAIDEALRRLKERYAAAELFWVDRTGATRLQLPPNPSIPPAWTPGYTVQFMKERVDADPFTVVAFIGGDPKQGFMTLAIHRADIRPEGQRMREHYAKIFAVGSAAILGGFLFLSLVFFNRIRRRLVRLQEAMTSDSGNGLPGTIHVQNDDEIGRLESTFNQMVRKLERSRLREAEEEALRKDLIAKLSHDLRTPLTAIRGHAYSLRGEPLSERGRGSIDLIERKIDYLGQLIENLFSYTLLSSGKYPYRPRQVDIVRTAKTLFAGWYPAFEQAGFDIESDLPDAPVYWEADTEWLERVLDNYFQNVLRHAKSGRYIYLGVSADDEGSIRIADRGPGMGGESAEKGAGLGLTIIALMLKEMNLRQEIESSAEGTTVAIRPKRPPVRGWAAD</sequence>
<dbReference type="PROSITE" id="PS50109">
    <property type="entry name" value="HIS_KIN"/>
    <property type="match status" value="1"/>
</dbReference>
<evidence type="ECO:0000256" key="4">
    <source>
        <dbReference type="ARBA" id="ARBA00022475"/>
    </source>
</evidence>
<evidence type="ECO:0000256" key="2">
    <source>
        <dbReference type="ARBA" id="ARBA00004651"/>
    </source>
</evidence>
<feature type="transmembrane region" description="Helical" evidence="14">
    <location>
        <begin position="171"/>
        <end position="191"/>
    </location>
</feature>
<dbReference type="Proteomes" id="UP000247476">
    <property type="component" value="Unassembled WGS sequence"/>
</dbReference>
<dbReference type="InterPro" id="IPR036097">
    <property type="entry name" value="HisK_dim/P_sf"/>
</dbReference>
<dbReference type="Gene3D" id="6.10.340.10">
    <property type="match status" value="1"/>
</dbReference>
<dbReference type="GO" id="GO:0000155">
    <property type="term" value="F:phosphorelay sensor kinase activity"/>
    <property type="evidence" value="ECO:0007669"/>
    <property type="project" value="InterPro"/>
</dbReference>
<dbReference type="CDD" id="cd06225">
    <property type="entry name" value="HAMP"/>
    <property type="match status" value="1"/>
</dbReference>
<keyword evidence="12" id="KW-0902">Two-component regulatory system</keyword>
<feature type="transmembrane region" description="Helical" evidence="14">
    <location>
        <begin position="12"/>
        <end position="37"/>
    </location>
</feature>
<dbReference type="InterPro" id="IPR050398">
    <property type="entry name" value="HssS/ArlS-like"/>
</dbReference>
<dbReference type="Pfam" id="PF00512">
    <property type="entry name" value="HisKA"/>
    <property type="match status" value="1"/>
</dbReference>
<dbReference type="AlphaFoldDB" id="A0A2V5JZ65"/>
<organism evidence="17 18">
    <name type="scientific">Paenibacillus flagellatus</name>
    <dbReference type="NCBI Taxonomy" id="2211139"/>
    <lineage>
        <taxon>Bacteria</taxon>
        <taxon>Bacillati</taxon>
        <taxon>Bacillota</taxon>
        <taxon>Bacilli</taxon>
        <taxon>Bacillales</taxon>
        <taxon>Paenibacillaceae</taxon>
        <taxon>Paenibacillus</taxon>
    </lineage>
</organism>
<protein>
    <recommendedName>
        <fullName evidence="3">histidine kinase</fullName>
        <ecNumber evidence="3">2.7.13.3</ecNumber>
    </recommendedName>
</protein>
<comment type="caution">
    <text evidence="17">The sequence shown here is derived from an EMBL/GenBank/DDBJ whole genome shotgun (WGS) entry which is preliminary data.</text>
</comment>
<evidence type="ECO:0000256" key="6">
    <source>
        <dbReference type="ARBA" id="ARBA00022679"/>
    </source>
</evidence>
<feature type="domain" description="HAMP" evidence="16">
    <location>
        <begin position="192"/>
        <end position="244"/>
    </location>
</feature>
<keyword evidence="18" id="KW-1185">Reference proteome</keyword>
<name>A0A2V5JZ65_9BACL</name>
<evidence type="ECO:0000256" key="9">
    <source>
        <dbReference type="ARBA" id="ARBA00022777"/>
    </source>
</evidence>
<gene>
    <name evidence="17" type="ORF">DLM86_21275</name>
</gene>
<evidence type="ECO:0000256" key="14">
    <source>
        <dbReference type="SAM" id="Phobius"/>
    </source>
</evidence>
<evidence type="ECO:0000256" key="1">
    <source>
        <dbReference type="ARBA" id="ARBA00000085"/>
    </source>
</evidence>
<evidence type="ECO:0000256" key="12">
    <source>
        <dbReference type="ARBA" id="ARBA00023012"/>
    </source>
</evidence>
<evidence type="ECO:0000256" key="11">
    <source>
        <dbReference type="ARBA" id="ARBA00022989"/>
    </source>
</evidence>
<dbReference type="InterPro" id="IPR005467">
    <property type="entry name" value="His_kinase_dom"/>
</dbReference>
<dbReference type="PANTHER" id="PTHR45528">
    <property type="entry name" value="SENSOR HISTIDINE KINASE CPXA"/>
    <property type="match status" value="1"/>
</dbReference>
<keyword evidence="5" id="KW-0597">Phosphoprotein</keyword>
<dbReference type="Gene3D" id="3.30.565.10">
    <property type="entry name" value="Histidine kinase-like ATPase, C-terminal domain"/>
    <property type="match status" value="1"/>
</dbReference>
<dbReference type="InterPro" id="IPR003660">
    <property type="entry name" value="HAMP_dom"/>
</dbReference>
<dbReference type="CDD" id="cd00082">
    <property type="entry name" value="HisKA"/>
    <property type="match status" value="1"/>
</dbReference>
<keyword evidence="8" id="KW-0547">Nucleotide-binding</keyword>
<evidence type="ECO:0000313" key="17">
    <source>
        <dbReference type="EMBL" id="PYI52021.1"/>
    </source>
</evidence>
<dbReference type="Pfam" id="PF02518">
    <property type="entry name" value="HATPase_c"/>
    <property type="match status" value="1"/>
</dbReference>
<dbReference type="SMART" id="SM00388">
    <property type="entry name" value="HisKA"/>
    <property type="match status" value="1"/>
</dbReference>
<evidence type="ECO:0000256" key="7">
    <source>
        <dbReference type="ARBA" id="ARBA00022692"/>
    </source>
</evidence>
<keyword evidence="9 17" id="KW-0418">Kinase</keyword>
<accession>A0A2V5JZ65</accession>
<reference evidence="17 18" key="1">
    <citation type="submission" date="2018-05" db="EMBL/GenBank/DDBJ databases">
        <title>Paenibacillus flagellatus sp. nov., isolated from selenium mineral soil.</title>
        <authorList>
            <person name="Dai X."/>
        </authorList>
    </citation>
    <scope>NUCLEOTIDE SEQUENCE [LARGE SCALE GENOMIC DNA]</scope>
    <source>
        <strain evidence="17 18">DXL2</strain>
    </source>
</reference>
<evidence type="ECO:0000259" key="15">
    <source>
        <dbReference type="PROSITE" id="PS50109"/>
    </source>
</evidence>
<keyword evidence="13 14" id="KW-0472">Membrane</keyword>
<dbReference type="GO" id="GO:0005524">
    <property type="term" value="F:ATP binding"/>
    <property type="evidence" value="ECO:0007669"/>
    <property type="project" value="UniProtKB-KW"/>
</dbReference>
<dbReference type="SUPFAM" id="SSF55874">
    <property type="entry name" value="ATPase domain of HSP90 chaperone/DNA topoisomerase II/histidine kinase"/>
    <property type="match status" value="1"/>
</dbReference>
<keyword evidence="6" id="KW-0808">Transferase</keyword>
<keyword evidence="7 14" id="KW-0812">Transmembrane</keyword>
<dbReference type="Pfam" id="PF00672">
    <property type="entry name" value="HAMP"/>
    <property type="match status" value="1"/>
</dbReference>